<dbReference type="InterPro" id="IPR002734">
    <property type="entry name" value="RibDG_C"/>
</dbReference>
<dbReference type="RefSeq" id="WP_344695941.1">
    <property type="nucleotide sequence ID" value="NZ_BAABBR010000001.1"/>
</dbReference>
<dbReference type="InterPro" id="IPR024072">
    <property type="entry name" value="DHFR-like_dom_sf"/>
</dbReference>
<name>A0ABP7TWR5_9SPHN</name>
<protein>
    <submittedName>
        <fullName evidence="2">Dihydrofolate reductase family protein</fullName>
    </submittedName>
</protein>
<dbReference type="Gene3D" id="3.40.430.10">
    <property type="entry name" value="Dihydrofolate Reductase, subunit A"/>
    <property type="match status" value="1"/>
</dbReference>
<organism evidence="2 3">
    <name type="scientific">Sphingomonas rosea</name>
    <dbReference type="NCBI Taxonomy" id="335605"/>
    <lineage>
        <taxon>Bacteria</taxon>
        <taxon>Pseudomonadati</taxon>
        <taxon>Pseudomonadota</taxon>
        <taxon>Alphaproteobacteria</taxon>
        <taxon>Sphingomonadales</taxon>
        <taxon>Sphingomonadaceae</taxon>
        <taxon>Sphingomonas</taxon>
    </lineage>
</organism>
<evidence type="ECO:0000313" key="3">
    <source>
        <dbReference type="Proteomes" id="UP001424459"/>
    </source>
</evidence>
<dbReference type="EMBL" id="BAABBR010000001">
    <property type="protein sequence ID" value="GAA4032441.1"/>
    <property type="molecule type" value="Genomic_DNA"/>
</dbReference>
<keyword evidence="3" id="KW-1185">Reference proteome</keyword>
<comment type="caution">
    <text evidence="2">The sequence shown here is derived from an EMBL/GenBank/DDBJ whole genome shotgun (WGS) entry which is preliminary data.</text>
</comment>
<sequence length="240" mass="25771">MRRIRGCAFVSLDGVCQAPGGPTEDPTGGFAHGGWLPQFFDEGVGKAIDAFFAPPYDLLLGRRTYDIFAAYWPYVGQDPTGHGELFEMTGKDEGEAAAMQMGSDFTAATKYVLTRGSQDLPWSNSIRVASIDELAAIRAGEGPDLLIQGSSTLYPQLIAAGLLDRLTLMIFPAILGQGKRLLGDGPAARAMRLVDQKTTSSGAIVATYEPAGDIGANWAGPEIVSDREVARRQAMQENRW</sequence>
<feature type="domain" description="Bacterial bifunctional deaminase-reductase C-terminal" evidence="1">
    <location>
        <begin position="8"/>
        <end position="203"/>
    </location>
</feature>
<proteinExistence type="predicted"/>
<accession>A0ABP7TWR5</accession>
<gene>
    <name evidence="2" type="ORF">GCM10022281_10120</name>
</gene>
<evidence type="ECO:0000259" key="1">
    <source>
        <dbReference type="Pfam" id="PF01872"/>
    </source>
</evidence>
<reference evidence="3" key="1">
    <citation type="journal article" date="2019" name="Int. J. Syst. Evol. Microbiol.">
        <title>The Global Catalogue of Microorganisms (GCM) 10K type strain sequencing project: providing services to taxonomists for standard genome sequencing and annotation.</title>
        <authorList>
            <consortium name="The Broad Institute Genomics Platform"/>
            <consortium name="The Broad Institute Genome Sequencing Center for Infectious Disease"/>
            <person name="Wu L."/>
            <person name="Ma J."/>
        </authorList>
    </citation>
    <scope>NUCLEOTIDE SEQUENCE [LARGE SCALE GENOMIC DNA]</scope>
    <source>
        <strain evidence="3">JCM 17564</strain>
    </source>
</reference>
<dbReference type="SUPFAM" id="SSF53597">
    <property type="entry name" value="Dihydrofolate reductase-like"/>
    <property type="match status" value="1"/>
</dbReference>
<evidence type="ECO:0000313" key="2">
    <source>
        <dbReference type="EMBL" id="GAA4032441.1"/>
    </source>
</evidence>
<dbReference type="Pfam" id="PF01872">
    <property type="entry name" value="RibD_C"/>
    <property type="match status" value="1"/>
</dbReference>
<dbReference type="Proteomes" id="UP001424459">
    <property type="component" value="Unassembled WGS sequence"/>
</dbReference>